<evidence type="ECO:0000256" key="6">
    <source>
        <dbReference type="ARBA" id="ARBA00023163"/>
    </source>
</evidence>
<sequence length="891" mass="99154">MPDADAKRTKHRKSTCAGCRRRKSKCDGRVPSCTTCIAYKDDCRYDKPPSLAYVRSLEEEVHELKAQLRQARSQTWTPNPHPIKEEKISIASPASDANVSQQSGSQSAPNRRRIWENDIIVDDRGKVAFNGPTSAVYEPPDNSALQPLNQQSVSSVTKDEEMKRNLVVNATQQREIEPYAIANGAVKVNIPKELSEELLRYHWCWIHPLFLFVYRPAFVRGMSSIDFNAPSRKDPPYFSDTLLKVMHAHCARFLNHDVYQHHYSTVTGQSPVTQTFSAHHFMQKLTEDARLSLGMDMLQPSAIPTIQALLQQSAREVVFGRSSQAWTFAGVAFRMALDMGIHLPSDRLQSFVKSLTAEDIEVRKRLFWACYTWDKILSVYLGRMPGFAHPTDDLPMTFMDDYSDKDPWAPYYGETPKPDHAHAPNYPPCPGYVVSTFQQNCRLCVILNDLMHNIYSPEAAARRESEDMSAEAKAANEQPFIRIAKDLQEFYVSMPPHLRINAERMPPLAPPVHIMSLNLLYHTTVILLHRPVVLGSRDMSAPGPSRSFQACLQATAAIHDLLILQSNTFGLSHVSYLNAYAAYIAATIAVLRFEREHTNTVDPAMSMERAGLTFLLEVLKRTASAMPALERSDAIIRKRVQAVIDRQSNIHRRPSQPSPVPVSTPLFVPTTHDMSLAQPTAFQTMSAHSHHNNNGIPTTTQQVAYSPQHILNPSPAPDTVVSTMSAQSNTNAFVAPMQWQSDMRSSLHQQQNPYQPQSSSPSPHLHSSQQNTNASSMHPPPHPPQSSHSHHRSNSNSLNSHHVNNNVFIDEDFLPAFPGQQFPVGISPADHGGFVDSQARAALFGYSLDPHPRLQVTGEVDWRVLDGGFDGVGGEGGGTNTGGAGMGYAVA</sequence>
<dbReference type="CDD" id="cd00067">
    <property type="entry name" value="GAL4"/>
    <property type="match status" value="1"/>
</dbReference>
<keyword evidence="11" id="KW-1185">Reference proteome</keyword>
<dbReference type="SMART" id="SM00906">
    <property type="entry name" value="Fungal_trans"/>
    <property type="match status" value="1"/>
</dbReference>
<evidence type="ECO:0000256" key="4">
    <source>
        <dbReference type="ARBA" id="ARBA00023015"/>
    </source>
</evidence>
<feature type="compositionally biased region" description="Low complexity" evidence="8">
    <location>
        <begin position="746"/>
        <end position="777"/>
    </location>
</feature>
<feature type="region of interest" description="Disordered" evidence="8">
    <location>
        <begin position="91"/>
        <end position="113"/>
    </location>
</feature>
<organism evidence="10 11">
    <name type="scientific">Cyphellophora attinorum</name>
    <dbReference type="NCBI Taxonomy" id="1664694"/>
    <lineage>
        <taxon>Eukaryota</taxon>
        <taxon>Fungi</taxon>
        <taxon>Dikarya</taxon>
        <taxon>Ascomycota</taxon>
        <taxon>Pezizomycotina</taxon>
        <taxon>Eurotiomycetes</taxon>
        <taxon>Chaetothyriomycetidae</taxon>
        <taxon>Chaetothyriales</taxon>
        <taxon>Cyphellophoraceae</taxon>
        <taxon>Cyphellophora</taxon>
    </lineage>
</organism>
<protein>
    <submittedName>
        <fullName evidence="10">Nitrogen assimilation transcription factor nirA</fullName>
    </submittedName>
</protein>
<dbReference type="GO" id="GO:0006351">
    <property type="term" value="P:DNA-templated transcription"/>
    <property type="evidence" value="ECO:0007669"/>
    <property type="project" value="InterPro"/>
</dbReference>
<keyword evidence="6" id="KW-0804">Transcription</keyword>
<evidence type="ECO:0000259" key="9">
    <source>
        <dbReference type="PROSITE" id="PS50048"/>
    </source>
</evidence>
<evidence type="ECO:0000313" key="10">
    <source>
        <dbReference type="EMBL" id="KPI40425.1"/>
    </source>
</evidence>
<dbReference type="OrthoDB" id="4161332at2759"/>
<dbReference type="GO" id="GO:0003677">
    <property type="term" value="F:DNA binding"/>
    <property type="evidence" value="ECO:0007669"/>
    <property type="project" value="UniProtKB-KW"/>
</dbReference>
<dbReference type="InterPro" id="IPR001138">
    <property type="entry name" value="Zn2Cys6_DnaBD"/>
</dbReference>
<dbReference type="Gene3D" id="4.10.240.10">
    <property type="entry name" value="Zn(2)-C6 fungal-type DNA-binding domain"/>
    <property type="match status" value="1"/>
</dbReference>
<proteinExistence type="predicted"/>
<dbReference type="SMART" id="SM00066">
    <property type="entry name" value="GAL4"/>
    <property type="match status" value="1"/>
</dbReference>
<evidence type="ECO:0000256" key="8">
    <source>
        <dbReference type="SAM" id="MobiDB-lite"/>
    </source>
</evidence>
<dbReference type="GO" id="GO:0000981">
    <property type="term" value="F:DNA-binding transcription factor activity, RNA polymerase II-specific"/>
    <property type="evidence" value="ECO:0007669"/>
    <property type="project" value="InterPro"/>
</dbReference>
<keyword evidence="5" id="KW-0238">DNA-binding</keyword>
<dbReference type="Proteomes" id="UP000038010">
    <property type="component" value="Unassembled WGS sequence"/>
</dbReference>
<gene>
    <name evidence="10" type="ORF">AB675_7779</name>
</gene>
<keyword evidence="4" id="KW-0805">Transcription regulation</keyword>
<accession>A0A0N1NYM6</accession>
<evidence type="ECO:0000256" key="5">
    <source>
        <dbReference type="ARBA" id="ARBA00023125"/>
    </source>
</evidence>
<feature type="region of interest" description="Disordered" evidence="8">
    <location>
        <begin position="741"/>
        <end position="802"/>
    </location>
</feature>
<dbReference type="EMBL" id="LFJN01000012">
    <property type="protein sequence ID" value="KPI40425.1"/>
    <property type="molecule type" value="Genomic_DNA"/>
</dbReference>
<keyword evidence="2" id="KW-0479">Metal-binding</keyword>
<name>A0A0N1NYM6_9EURO</name>
<evidence type="ECO:0000256" key="7">
    <source>
        <dbReference type="ARBA" id="ARBA00023242"/>
    </source>
</evidence>
<dbReference type="GeneID" id="28740051"/>
<keyword evidence="7" id="KW-0539">Nucleus</keyword>
<dbReference type="InterPro" id="IPR051615">
    <property type="entry name" value="Transcr_Regulatory_Elem"/>
</dbReference>
<dbReference type="PANTHER" id="PTHR31313:SF85">
    <property type="entry name" value="ZN(II)2CYS6 TRANSCRIPTION FACTOR (EUROFUNG)"/>
    <property type="match status" value="1"/>
</dbReference>
<dbReference type="GO" id="GO:0008270">
    <property type="term" value="F:zinc ion binding"/>
    <property type="evidence" value="ECO:0007669"/>
    <property type="project" value="InterPro"/>
</dbReference>
<dbReference type="RefSeq" id="XP_018000388.1">
    <property type="nucleotide sequence ID" value="XM_018148171.1"/>
</dbReference>
<comment type="subcellular location">
    <subcellularLocation>
        <location evidence="1">Nucleus</location>
    </subcellularLocation>
</comment>
<feature type="compositionally biased region" description="Polar residues" evidence="8">
    <location>
        <begin position="95"/>
        <end position="109"/>
    </location>
</feature>
<dbReference type="CDD" id="cd12148">
    <property type="entry name" value="fungal_TF_MHR"/>
    <property type="match status" value="1"/>
</dbReference>
<dbReference type="PANTHER" id="PTHR31313">
    <property type="entry name" value="TY1 ENHANCER ACTIVATOR"/>
    <property type="match status" value="1"/>
</dbReference>
<dbReference type="Pfam" id="PF04082">
    <property type="entry name" value="Fungal_trans"/>
    <property type="match status" value="1"/>
</dbReference>
<keyword evidence="3" id="KW-0862">Zinc</keyword>
<dbReference type="VEuPathDB" id="FungiDB:AB675_7779"/>
<evidence type="ECO:0000256" key="3">
    <source>
        <dbReference type="ARBA" id="ARBA00022833"/>
    </source>
</evidence>
<dbReference type="InterPro" id="IPR036864">
    <property type="entry name" value="Zn2-C6_fun-type_DNA-bd_sf"/>
</dbReference>
<dbReference type="PROSITE" id="PS50048">
    <property type="entry name" value="ZN2_CY6_FUNGAL_2"/>
    <property type="match status" value="1"/>
</dbReference>
<evidence type="ECO:0000256" key="1">
    <source>
        <dbReference type="ARBA" id="ARBA00004123"/>
    </source>
</evidence>
<dbReference type="SUPFAM" id="SSF57701">
    <property type="entry name" value="Zn2/Cys6 DNA-binding domain"/>
    <property type="match status" value="1"/>
</dbReference>
<dbReference type="AlphaFoldDB" id="A0A0N1NYM6"/>
<dbReference type="InterPro" id="IPR007219">
    <property type="entry name" value="XnlR_reg_dom"/>
</dbReference>
<dbReference type="GO" id="GO:0005634">
    <property type="term" value="C:nucleus"/>
    <property type="evidence" value="ECO:0007669"/>
    <property type="project" value="UniProtKB-SubCell"/>
</dbReference>
<comment type="caution">
    <text evidence="10">The sequence shown here is derived from an EMBL/GenBank/DDBJ whole genome shotgun (WGS) entry which is preliminary data.</text>
</comment>
<reference evidence="10 11" key="1">
    <citation type="submission" date="2015-06" db="EMBL/GenBank/DDBJ databases">
        <title>Draft genome of the ant-associated black yeast Phialophora attae CBS 131958.</title>
        <authorList>
            <person name="Moreno L.F."/>
            <person name="Stielow B.J."/>
            <person name="de Hoog S."/>
            <person name="Vicente V.A."/>
            <person name="Weiss V.A."/>
            <person name="de Vries M."/>
            <person name="Cruz L.M."/>
            <person name="Souza E.M."/>
        </authorList>
    </citation>
    <scope>NUCLEOTIDE SEQUENCE [LARGE SCALE GENOMIC DNA]</scope>
    <source>
        <strain evidence="10 11">CBS 131958</strain>
    </source>
</reference>
<dbReference type="STRING" id="1664694.A0A0N1NYM6"/>
<dbReference type="Pfam" id="PF00172">
    <property type="entry name" value="Zn_clus"/>
    <property type="match status" value="1"/>
</dbReference>
<evidence type="ECO:0000256" key="2">
    <source>
        <dbReference type="ARBA" id="ARBA00022723"/>
    </source>
</evidence>
<evidence type="ECO:0000313" key="11">
    <source>
        <dbReference type="Proteomes" id="UP000038010"/>
    </source>
</evidence>
<feature type="domain" description="Zn(2)-C6 fungal-type" evidence="9">
    <location>
        <begin position="15"/>
        <end position="45"/>
    </location>
</feature>
<dbReference type="PROSITE" id="PS00463">
    <property type="entry name" value="ZN2_CY6_FUNGAL_1"/>
    <property type="match status" value="1"/>
</dbReference>